<sequence length="161" mass="18324">MKKNIYHTTIVLLLLLWIPVTLDKIINFNNFQSGILRQPLPRYLTFFVISFLPIIETVTITLLLIDRLRLLGLFLSSILMAIFTSYVALAVIGTWEKLPCGCGSVISGLNWTEHLMFNIAYLVISLVGLTLGIKIKKDSISQFTIFKISKSNYQKQKVSDR</sequence>
<feature type="domain" description="Methylamine utilisation protein MauE" evidence="6">
    <location>
        <begin position="4"/>
        <end position="130"/>
    </location>
</feature>
<keyword evidence="2 5" id="KW-0812">Transmembrane</keyword>
<protein>
    <recommendedName>
        <fullName evidence="6">Methylamine utilisation protein MauE domain-containing protein</fullName>
    </recommendedName>
</protein>
<comment type="subcellular location">
    <subcellularLocation>
        <location evidence="1">Membrane</location>
        <topology evidence="1">Multi-pass membrane protein</topology>
    </subcellularLocation>
</comment>
<feature type="transmembrane region" description="Helical" evidence="5">
    <location>
        <begin position="115"/>
        <end position="133"/>
    </location>
</feature>
<evidence type="ECO:0000256" key="2">
    <source>
        <dbReference type="ARBA" id="ARBA00022692"/>
    </source>
</evidence>
<evidence type="ECO:0000256" key="4">
    <source>
        <dbReference type="ARBA" id="ARBA00023136"/>
    </source>
</evidence>
<evidence type="ECO:0000313" key="8">
    <source>
        <dbReference type="Proteomes" id="UP001165302"/>
    </source>
</evidence>
<evidence type="ECO:0000256" key="3">
    <source>
        <dbReference type="ARBA" id="ARBA00022989"/>
    </source>
</evidence>
<evidence type="ECO:0000259" key="6">
    <source>
        <dbReference type="Pfam" id="PF07291"/>
    </source>
</evidence>
<dbReference type="RefSeq" id="WP_225551393.1">
    <property type="nucleotide sequence ID" value="NZ_JADEYP010000003.1"/>
</dbReference>
<gene>
    <name evidence="7" type="ORF">IPZ78_02695</name>
</gene>
<accession>A0ABS7Z520</accession>
<keyword evidence="4 5" id="KW-0472">Membrane</keyword>
<reference evidence="7" key="1">
    <citation type="submission" date="2020-10" db="EMBL/GenBank/DDBJ databases">
        <authorList>
            <person name="Lu T."/>
            <person name="Wang Q."/>
            <person name="Han X."/>
        </authorList>
    </citation>
    <scope>NUCLEOTIDE SEQUENCE</scope>
    <source>
        <strain evidence="7">WQ 366</strain>
    </source>
</reference>
<evidence type="ECO:0000313" key="7">
    <source>
        <dbReference type="EMBL" id="MCA5004059.1"/>
    </source>
</evidence>
<keyword evidence="8" id="KW-1185">Reference proteome</keyword>
<dbReference type="InterPro" id="IPR009908">
    <property type="entry name" value="Methylamine_util_MauE"/>
</dbReference>
<dbReference type="Pfam" id="PF07291">
    <property type="entry name" value="MauE"/>
    <property type="match status" value="1"/>
</dbReference>
<name>A0ABS7Z520_9SPHI</name>
<dbReference type="EMBL" id="JADEYP010000003">
    <property type="protein sequence ID" value="MCA5004059.1"/>
    <property type="molecule type" value="Genomic_DNA"/>
</dbReference>
<keyword evidence="3 5" id="KW-1133">Transmembrane helix</keyword>
<dbReference type="Proteomes" id="UP001165302">
    <property type="component" value="Unassembled WGS sequence"/>
</dbReference>
<proteinExistence type="predicted"/>
<feature type="transmembrane region" description="Helical" evidence="5">
    <location>
        <begin position="72"/>
        <end position="95"/>
    </location>
</feature>
<evidence type="ECO:0000256" key="1">
    <source>
        <dbReference type="ARBA" id="ARBA00004141"/>
    </source>
</evidence>
<evidence type="ECO:0000256" key="5">
    <source>
        <dbReference type="SAM" id="Phobius"/>
    </source>
</evidence>
<organism evidence="7 8">
    <name type="scientific">Sphingobacterium bovistauri</name>
    <dbReference type="NCBI Taxonomy" id="2781959"/>
    <lineage>
        <taxon>Bacteria</taxon>
        <taxon>Pseudomonadati</taxon>
        <taxon>Bacteroidota</taxon>
        <taxon>Sphingobacteriia</taxon>
        <taxon>Sphingobacteriales</taxon>
        <taxon>Sphingobacteriaceae</taxon>
        <taxon>Sphingobacterium</taxon>
    </lineage>
</organism>
<feature type="transmembrane region" description="Helical" evidence="5">
    <location>
        <begin position="46"/>
        <end position="65"/>
    </location>
</feature>
<comment type="caution">
    <text evidence="7">The sequence shown here is derived from an EMBL/GenBank/DDBJ whole genome shotgun (WGS) entry which is preliminary data.</text>
</comment>